<dbReference type="AlphaFoldDB" id="A0A833H324"/>
<feature type="transmembrane region" description="Helical" evidence="5">
    <location>
        <begin position="139"/>
        <end position="160"/>
    </location>
</feature>
<evidence type="ECO:0000256" key="6">
    <source>
        <dbReference type="RuleBase" id="RU363054"/>
    </source>
</evidence>
<keyword evidence="4 5" id="KW-0472">Membrane</keyword>
<dbReference type="Gene3D" id="1.10.3720.10">
    <property type="entry name" value="MetI-like"/>
    <property type="match status" value="1"/>
</dbReference>
<evidence type="ECO:0000256" key="4">
    <source>
        <dbReference type="ARBA" id="ARBA00023136"/>
    </source>
</evidence>
<proteinExistence type="inferred from homology"/>
<sequence>MEINLEQSKSEQRRILTRAIREDRKTVFSRFGERPSYSKSEIIIRNFFRLNAYLTIAVTLGIIAVLVVDGIEFFRRVSAWEFFTGTVWSPFGQPKHLGVLPLISGTMMIALGSSLVAIPLGMGTAIFLTLYAPRSFREIVTPIVEILGGIPTVVYGYFALDVVTPALQKIWPEMGLFNALSASIVVGISTLPMVSSLSAEAIRVVPSSIRNAGYALGMTKFHVVTRIVVPAALSGIVASFILAFSRAVGETMAVTLAAGSSPNMNWNYLESIQTMTAFIVQISLGDTPAGSIEYYTIYAIGLTLFVMTFAFNILALQIVRRFREVYK</sequence>
<dbReference type="Pfam" id="PF00528">
    <property type="entry name" value="BPD_transp_1"/>
    <property type="match status" value="1"/>
</dbReference>
<gene>
    <name evidence="8" type="primary">pstC</name>
    <name evidence="8" type="ORF">F9K24_05225</name>
</gene>
<comment type="similarity">
    <text evidence="6">Belongs to the binding-protein-dependent transport system permease family. CysTW subfamily.</text>
</comment>
<dbReference type="EMBL" id="WBUI01000004">
    <property type="protein sequence ID" value="KAB2933872.1"/>
    <property type="molecule type" value="Genomic_DNA"/>
</dbReference>
<comment type="function">
    <text evidence="6">Part of the binding-protein-dependent transport system for phosphate; probably responsible for the translocation of the substrate across the membrane.</text>
</comment>
<dbReference type="GO" id="GO:0005886">
    <property type="term" value="C:plasma membrane"/>
    <property type="evidence" value="ECO:0007669"/>
    <property type="project" value="UniProtKB-SubCell"/>
</dbReference>
<dbReference type="Proteomes" id="UP000460298">
    <property type="component" value="Unassembled WGS sequence"/>
</dbReference>
<dbReference type="PROSITE" id="PS50928">
    <property type="entry name" value="ABC_TM1"/>
    <property type="match status" value="1"/>
</dbReference>
<dbReference type="InterPro" id="IPR035906">
    <property type="entry name" value="MetI-like_sf"/>
</dbReference>
<dbReference type="SUPFAM" id="SSF161098">
    <property type="entry name" value="MetI-like"/>
    <property type="match status" value="1"/>
</dbReference>
<evidence type="ECO:0000313" key="9">
    <source>
        <dbReference type="Proteomes" id="UP000460298"/>
    </source>
</evidence>
<evidence type="ECO:0000259" key="7">
    <source>
        <dbReference type="PROSITE" id="PS50928"/>
    </source>
</evidence>
<comment type="subcellular location">
    <subcellularLocation>
        <location evidence="1 5">Cell membrane</location>
        <topology evidence="1 5">Multi-pass membrane protein</topology>
    </subcellularLocation>
</comment>
<evidence type="ECO:0000313" key="8">
    <source>
        <dbReference type="EMBL" id="KAB2933872.1"/>
    </source>
</evidence>
<protein>
    <recommendedName>
        <fullName evidence="6">Phosphate transport system permease protein</fullName>
    </recommendedName>
</protein>
<dbReference type="CDD" id="cd06261">
    <property type="entry name" value="TM_PBP2"/>
    <property type="match status" value="1"/>
</dbReference>
<keyword evidence="6" id="KW-0592">Phosphate transport</keyword>
<accession>A0A833H324</accession>
<feature type="transmembrane region" description="Helical" evidence="5">
    <location>
        <begin position="47"/>
        <end position="68"/>
    </location>
</feature>
<dbReference type="InterPro" id="IPR011864">
    <property type="entry name" value="Phosphate_PstC"/>
</dbReference>
<name>A0A833H324_9LEPT</name>
<feature type="transmembrane region" description="Helical" evidence="5">
    <location>
        <begin position="223"/>
        <end position="244"/>
    </location>
</feature>
<evidence type="ECO:0000256" key="5">
    <source>
        <dbReference type="RuleBase" id="RU363032"/>
    </source>
</evidence>
<keyword evidence="6" id="KW-1003">Cell membrane</keyword>
<keyword evidence="2 5" id="KW-0812">Transmembrane</keyword>
<feature type="transmembrane region" description="Helical" evidence="5">
    <location>
        <begin position="180"/>
        <end position="202"/>
    </location>
</feature>
<evidence type="ECO:0000256" key="2">
    <source>
        <dbReference type="ARBA" id="ARBA00022692"/>
    </source>
</evidence>
<dbReference type="PANTHER" id="PTHR42727:SF1">
    <property type="entry name" value="PHOSPHATE TRANSPORT SYSTEM PERMEASE"/>
    <property type="match status" value="1"/>
</dbReference>
<dbReference type="NCBIfam" id="TIGR02138">
    <property type="entry name" value="phosphate_pstC"/>
    <property type="match status" value="1"/>
</dbReference>
<organism evidence="8 9">
    <name type="scientific">Leptonema illini</name>
    <dbReference type="NCBI Taxonomy" id="183"/>
    <lineage>
        <taxon>Bacteria</taxon>
        <taxon>Pseudomonadati</taxon>
        <taxon>Spirochaetota</taxon>
        <taxon>Spirochaetia</taxon>
        <taxon>Leptospirales</taxon>
        <taxon>Leptospiraceae</taxon>
        <taxon>Leptonema</taxon>
    </lineage>
</organism>
<dbReference type="GO" id="GO:0006817">
    <property type="term" value="P:phosphate ion transport"/>
    <property type="evidence" value="ECO:0007669"/>
    <property type="project" value="UniProtKB-KW"/>
</dbReference>
<dbReference type="PANTHER" id="PTHR42727">
    <property type="entry name" value="PHOSPHATE TRANSPORT SYSTEM PERMEASE PROTEIN"/>
    <property type="match status" value="1"/>
</dbReference>
<feature type="domain" description="ABC transmembrane type-1" evidence="7">
    <location>
        <begin position="103"/>
        <end position="315"/>
    </location>
</feature>
<evidence type="ECO:0000256" key="1">
    <source>
        <dbReference type="ARBA" id="ARBA00004651"/>
    </source>
</evidence>
<dbReference type="GO" id="GO:0005315">
    <property type="term" value="F:phosphate transmembrane transporter activity"/>
    <property type="evidence" value="ECO:0007669"/>
    <property type="project" value="InterPro"/>
</dbReference>
<keyword evidence="3 5" id="KW-1133">Transmembrane helix</keyword>
<comment type="caution">
    <text evidence="8">The sequence shown here is derived from an EMBL/GenBank/DDBJ whole genome shotgun (WGS) entry which is preliminary data.</text>
</comment>
<keyword evidence="5" id="KW-0813">Transport</keyword>
<reference evidence="8 9" key="1">
    <citation type="submission" date="2019-10" db="EMBL/GenBank/DDBJ databases">
        <title>Extracellular Electron Transfer in a Candidatus Methanoperedens spp. Enrichment Culture.</title>
        <authorList>
            <person name="Berger S."/>
            <person name="Rangel Shaw D."/>
            <person name="Berben T."/>
            <person name="In 'T Zandt M."/>
            <person name="Frank J."/>
            <person name="Reimann J."/>
            <person name="Jetten M.S.M."/>
            <person name="Welte C.U."/>
        </authorList>
    </citation>
    <scope>NUCLEOTIDE SEQUENCE [LARGE SCALE GENOMIC DNA]</scope>
    <source>
        <strain evidence="8">SB12</strain>
    </source>
</reference>
<evidence type="ECO:0000256" key="3">
    <source>
        <dbReference type="ARBA" id="ARBA00022989"/>
    </source>
</evidence>
<feature type="transmembrane region" description="Helical" evidence="5">
    <location>
        <begin position="295"/>
        <end position="319"/>
    </location>
</feature>
<feature type="transmembrane region" description="Helical" evidence="5">
    <location>
        <begin position="107"/>
        <end position="132"/>
    </location>
</feature>
<dbReference type="InterPro" id="IPR000515">
    <property type="entry name" value="MetI-like"/>
</dbReference>